<sequence>MKTIVCTALILAFALLSAPASHAQGFLKKIKDKANQVADKAVDKAVNKTIEDKTGVPMDSNGSSGSSGSSSSSSSSGRPTNKTGEGLKNATPPDVNAQILEAEKTHDAGNYSDSRYAIQQALLGVEIQIGREVLASLPATVSGLNKDTVQDKVAATQWGWSNITIQRVYTKSPDQQMTISIGNNSFYSGLVNVYFNNAYVQANAEQQNVKQVKVKGYRAIIQFDSNKGYTLLVPLGQTSLISWECINFATEQDVMNAANAFDIDGIKKMLGEQ</sequence>
<dbReference type="RefSeq" id="WP_369327606.1">
    <property type="nucleotide sequence ID" value="NZ_JAULBC010000001.1"/>
</dbReference>
<protein>
    <submittedName>
        <fullName evidence="3">Uncharacterized protein</fullName>
    </submittedName>
</protein>
<feature type="signal peptide" evidence="2">
    <location>
        <begin position="1"/>
        <end position="23"/>
    </location>
</feature>
<dbReference type="EMBL" id="JAULBC010000001">
    <property type="protein sequence ID" value="MEX6686215.1"/>
    <property type="molecule type" value="Genomic_DNA"/>
</dbReference>
<reference evidence="3 4" key="1">
    <citation type="submission" date="2023-07" db="EMBL/GenBank/DDBJ databases">
        <authorList>
            <person name="Lian W.-H."/>
        </authorList>
    </citation>
    <scope>NUCLEOTIDE SEQUENCE [LARGE SCALE GENOMIC DNA]</scope>
    <source>
        <strain evidence="3 4">SYSU DXS3180</strain>
    </source>
</reference>
<feature type="chain" id="PRO_5045965014" evidence="2">
    <location>
        <begin position="24"/>
        <end position="273"/>
    </location>
</feature>
<organism evidence="3 4">
    <name type="scientific">Danxiaibacter flavus</name>
    <dbReference type="NCBI Taxonomy" id="3049108"/>
    <lineage>
        <taxon>Bacteria</taxon>
        <taxon>Pseudomonadati</taxon>
        <taxon>Bacteroidota</taxon>
        <taxon>Chitinophagia</taxon>
        <taxon>Chitinophagales</taxon>
        <taxon>Chitinophagaceae</taxon>
        <taxon>Danxiaibacter</taxon>
    </lineage>
</organism>
<keyword evidence="2" id="KW-0732">Signal</keyword>
<evidence type="ECO:0000313" key="3">
    <source>
        <dbReference type="EMBL" id="MEX6686215.1"/>
    </source>
</evidence>
<feature type="region of interest" description="Disordered" evidence="1">
    <location>
        <begin position="48"/>
        <end position="94"/>
    </location>
</feature>
<feature type="compositionally biased region" description="Low complexity" evidence="1">
    <location>
        <begin position="62"/>
        <end position="77"/>
    </location>
</feature>
<dbReference type="Proteomes" id="UP001560573">
    <property type="component" value="Unassembled WGS sequence"/>
</dbReference>
<evidence type="ECO:0000256" key="1">
    <source>
        <dbReference type="SAM" id="MobiDB-lite"/>
    </source>
</evidence>
<evidence type="ECO:0000313" key="4">
    <source>
        <dbReference type="Proteomes" id="UP001560573"/>
    </source>
</evidence>
<evidence type="ECO:0000256" key="2">
    <source>
        <dbReference type="SAM" id="SignalP"/>
    </source>
</evidence>
<gene>
    <name evidence="3" type="ORF">QTN47_01845</name>
</gene>
<proteinExistence type="predicted"/>
<keyword evidence="4" id="KW-1185">Reference proteome</keyword>
<accession>A0ABV3Z9L2</accession>
<comment type="caution">
    <text evidence="3">The sequence shown here is derived from an EMBL/GenBank/DDBJ whole genome shotgun (WGS) entry which is preliminary data.</text>
</comment>
<name>A0ABV3Z9L2_9BACT</name>